<dbReference type="OrthoDB" id="3693942at2759"/>
<gene>
    <name evidence="1" type="ORF">yc1106_01886</name>
</gene>
<evidence type="ECO:0000313" key="1">
    <source>
        <dbReference type="EMBL" id="USP74612.1"/>
    </source>
</evidence>
<dbReference type="EMBL" id="CP089274">
    <property type="protein sequence ID" value="USP74612.1"/>
    <property type="molecule type" value="Genomic_DNA"/>
</dbReference>
<protein>
    <submittedName>
        <fullName evidence="1">Uncharacterized protein</fullName>
    </submittedName>
</protein>
<proteinExistence type="predicted"/>
<reference evidence="1" key="1">
    <citation type="submission" date="2021-12" db="EMBL/GenBank/DDBJ databases">
        <title>Curvularia clavata genome.</title>
        <authorList>
            <person name="Cao Y."/>
        </authorList>
    </citation>
    <scope>NUCLEOTIDE SEQUENCE</scope>
    <source>
        <strain evidence="1">Yc1106</strain>
    </source>
</reference>
<dbReference type="AlphaFoldDB" id="A0A9Q8Z2M5"/>
<keyword evidence="2" id="KW-1185">Reference proteome</keyword>
<sequence length="429" mass="47573">MSITGSLTKAPKFPFGLHTERILEITGHDEDVITDEVNEPEQVVAGFGFFDSISDAVTGAVNTAVKAAVGVNPGIGTLIDINQIIKAVQGAGLAQVITPEQAAMLGINSSQFYSIVGGAVGVTAPPVEQTVAQAVKINKEFPSLWFVNFPRHMESQQVAMVHRFRQNMTDFRSWSSQKWWEEVARRDGVPDDMFQRARQSKLFAQIACEDMCKMSWLRTTKPPVDITRSIRCTAGMLHENIVSQIMSDWGGVDHDVVDAVEPLLQGIVRSARAGASPEEAGELKVVILEKYEWDANAQSVTSYIRLISFELSEAFHKVVSNKNDPMSQIQGNRRAAAVYNVAETTLRRRRAGKLARRDCQPNSKKLTKLEEEVIFKLIEQTKAKYSIYNENVYNFNEAGFSIGKITTQLVVTASERRGRPKAIQPGGRE</sequence>
<accession>A0A9Q8Z2M5</accession>
<evidence type="ECO:0000313" key="2">
    <source>
        <dbReference type="Proteomes" id="UP001056012"/>
    </source>
</evidence>
<dbReference type="VEuPathDB" id="FungiDB:yc1106_01886"/>
<organism evidence="1 2">
    <name type="scientific">Curvularia clavata</name>
    <dbReference type="NCBI Taxonomy" id="95742"/>
    <lineage>
        <taxon>Eukaryota</taxon>
        <taxon>Fungi</taxon>
        <taxon>Dikarya</taxon>
        <taxon>Ascomycota</taxon>
        <taxon>Pezizomycotina</taxon>
        <taxon>Dothideomycetes</taxon>
        <taxon>Pleosporomycetidae</taxon>
        <taxon>Pleosporales</taxon>
        <taxon>Pleosporineae</taxon>
        <taxon>Pleosporaceae</taxon>
        <taxon>Curvularia</taxon>
    </lineage>
</organism>
<dbReference type="Proteomes" id="UP001056012">
    <property type="component" value="Chromosome 1"/>
</dbReference>
<name>A0A9Q8Z2M5_CURCL</name>